<dbReference type="EMBL" id="JFKC01000030">
    <property type="protein sequence ID" value="OSQ44570.1"/>
    <property type="molecule type" value="Genomic_DNA"/>
</dbReference>
<dbReference type="OrthoDB" id="8443660at2"/>
<accession>A0A1X4NCS8</accession>
<protein>
    <recommendedName>
        <fullName evidence="4">DUF3047 domain-containing protein</fullName>
    </recommendedName>
</protein>
<evidence type="ECO:0000256" key="1">
    <source>
        <dbReference type="SAM" id="SignalP"/>
    </source>
</evidence>
<proteinExistence type="predicted"/>
<keyword evidence="3" id="KW-1185">Reference proteome</keyword>
<gene>
    <name evidence="2" type="ORF">MGEO_18965</name>
</gene>
<name>A0A1X4NCS8_9RHOB</name>
<feature type="signal peptide" evidence="1">
    <location>
        <begin position="1"/>
        <end position="19"/>
    </location>
</feature>
<evidence type="ECO:0000313" key="3">
    <source>
        <dbReference type="Proteomes" id="UP000193926"/>
    </source>
</evidence>
<comment type="caution">
    <text evidence="2">The sequence shown here is derived from an EMBL/GenBank/DDBJ whole genome shotgun (WGS) entry which is preliminary data.</text>
</comment>
<sequence>MLRLSAAVLLSLLALPALAAPVSFDGSWKTQKFSLFSSNTYGFNGGSVSVSSDGSVSLAYRPLPESYWGASSAKWSWSVQEGVPATDLRKKGGDDRNLALYFVFLPEAEAQALKGASVRKLLTNNAARVLVYVWGGAHNRGAVLSSPYLGNRGKTIVLRGSGTGSASENVNLARDYANAFGGGGAALVGLAISGDSDDTDSRIRATISGLNVN</sequence>
<keyword evidence="1" id="KW-0732">Signal</keyword>
<evidence type="ECO:0008006" key="4">
    <source>
        <dbReference type="Google" id="ProtNLM"/>
    </source>
</evidence>
<organism evidence="2 3">
    <name type="scientific">Marivita geojedonensis</name>
    <dbReference type="NCBI Taxonomy" id="1123756"/>
    <lineage>
        <taxon>Bacteria</taxon>
        <taxon>Pseudomonadati</taxon>
        <taxon>Pseudomonadota</taxon>
        <taxon>Alphaproteobacteria</taxon>
        <taxon>Rhodobacterales</taxon>
        <taxon>Roseobacteraceae</taxon>
        <taxon>Marivita</taxon>
    </lineage>
</organism>
<dbReference type="Pfam" id="PF11249">
    <property type="entry name" value="DUF3047"/>
    <property type="match status" value="1"/>
</dbReference>
<dbReference type="STRING" id="1123756.MGEO_18965"/>
<dbReference type="AlphaFoldDB" id="A0A1X4NCS8"/>
<dbReference type="InterPro" id="IPR021409">
    <property type="entry name" value="DUF3047"/>
</dbReference>
<dbReference type="Proteomes" id="UP000193926">
    <property type="component" value="Unassembled WGS sequence"/>
</dbReference>
<dbReference type="RefSeq" id="WP_085641325.1">
    <property type="nucleotide sequence ID" value="NZ_JFKC01000030.1"/>
</dbReference>
<evidence type="ECO:0000313" key="2">
    <source>
        <dbReference type="EMBL" id="OSQ44570.1"/>
    </source>
</evidence>
<reference evidence="2 3" key="1">
    <citation type="submission" date="2014-03" db="EMBL/GenBank/DDBJ databases">
        <title>The draft genome sequence of Marivita geojedonensis KCTC 23882.</title>
        <authorList>
            <person name="Lai Q."/>
            <person name="Shao Z."/>
        </authorList>
    </citation>
    <scope>NUCLEOTIDE SEQUENCE [LARGE SCALE GENOMIC DNA]</scope>
    <source>
        <strain evidence="2 3">DPG-138</strain>
    </source>
</reference>
<feature type="chain" id="PRO_5012462637" description="DUF3047 domain-containing protein" evidence="1">
    <location>
        <begin position="20"/>
        <end position="213"/>
    </location>
</feature>